<organism evidence="2 3">
    <name type="scientific">Marasmius crinis-equi</name>
    <dbReference type="NCBI Taxonomy" id="585013"/>
    <lineage>
        <taxon>Eukaryota</taxon>
        <taxon>Fungi</taxon>
        <taxon>Dikarya</taxon>
        <taxon>Basidiomycota</taxon>
        <taxon>Agaricomycotina</taxon>
        <taxon>Agaricomycetes</taxon>
        <taxon>Agaricomycetidae</taxon>
        <taxon>Agaricales</taxon>
        <taxon>Marasmiineae</taxon>
        <taxon>Marasmiaceae</taxon>
        <taxon>Marasmius</taxon>
    </lineage>
</organism>
<dbReference type="Gene3D" id="3.80.10.10">
    <property type="entry name" value="Ribonuclease Inhibitor"/>
    <property type="match status" value="1"/>
</dbReference>
<dbReference type="Proteomes" id="UP001465976">
    <property type="component" value="Unassembled WGS sequence"/>
</dbReference>
<evidence type="ECO:0000313" key="2">
    <source>
        <dbReference type="EMBL" id="KAL0575182.1"/>
    </source>
</evidence>
<dbReference type="EMBL" id="JBAHYK010000328">
    <property type="protein sequence ID" value="KAL0575182.1"/>
    <property type="molecule type" value="Genomic_DNA"/>
</dbReference>
<name>A0ABR3FIL2_9AGAR</name>
<protein>
    <recommendedName>
        <fullName evidence="1">F-box domain-containing protein</fullName>
    </recommendedName>
</protein>
<gene>
    <name evidence="2" type="ORF">V5O48_006776</name>
</gene>
<dbReference type="InterPro" id="IPR001810">
    <property type="entry name" value="F-box_dom"/>
</dbReference>
<feature type="domain" description="F-box" evidence="1">
    <location>
        <begin position="9"/>
        <end position="48"/>
    </location>
</feature>
<keyword evidence="3" id="KW-1185">Reference proteome</keyword>
<dbReference type="InterPro" id="IPR032675">
    <property type="entry name" value="LRR_dom_sf"/>
</dbReference>
<proteinExistence type="predicted"/>
<accession>A0ABR3FIL2</accession>
<sequence length="509" mass="56109">MHQALLIDEIVQVVFDSCLDFGSGTLTRVARTCKAWRDPALDRLWYRLTDVTPLLQLVPGVFQVNGVYVFESPVSPDLRILRLYAPRVKHVVQRRNVQLHPHLSSILSSVDGLFTQLVTVQLSLVNCHSLCSILGPGTALKSLDMDLGFHPGAFENSNSAACNYLAYLPSLRSLSLRGSGSEALNRAIAATSQLHSLSLRLSTSLNVETIAAISTFPELVHLEVHASHIRAADLANSLRSSNHDDGVFFPSLQSLNIRSSTSLAGAILQKLQSTGLRTIYLDVEPVAQTDDAWITLFNIMKDRTPNLHDFTIDHHIDTEDPGLDSHAGHANLNDNNDATTSQNDLEKLLRFELLHPLSSLRDLQRIVFDTTPPIMVRDEDLEKLGSQWPKLAHLDLGSVPTVDPRWAPKVTLEGLASLSTKPTNLRNLIIPIDPSSSLSPNTAKPLVPRNTLRNITISTLSPPDTVAMASCLANLFPFIEHVDGAVDHDEQWHDIQTAIRDMRSVLQSN</sequence>
<reference evidence="2 3" key="1">
    <citation type="submission" date="2024-02" db="EMBL/GenBank/DDBJ databases">
        <title>A draft genome for the cacao thread blight pathogen Marasmius crinis-equi.</title>
        <authorList>
            <person name="Cohen S.P."/>
            <person name="Baruah I.K."/>
            <person name="Amoako-Attah I."/>
            <person name="Bukari Y."/>
            <person name="Meinhardt L.W."/>
            <person name="Bailey B.A."/>
        </authorList>
    </citation>
    <scope>NUCLEOTIDE SEQUENCE [LARGE SCALE GENOMIC DNA]</scope>
    <source>
        <strain evidence="2 3">GH-76</strain>
    </source>
</reference>
<evidence type="ECO:0000313" key="3">
    <source>
        <dbReference type="Proteomes" id="UP001465976"/>
    </source>
</evidence>
<dbReference type="Pfam" id="PF12937">
    <property type="entry name" value="F-box-like"/>
    <property type="match status" value="1"/>
</dbReference>
<comment type="caution">
    <text evidence="2">The sequence shown here is derived from an EMBL/GenBank/DDBJ whole genome shotgun (WGS) entry which is preliminary data.</text>
</comment>
<dbReference type="SUPFAM" id="SSF52047">
    <property type="entry name" value="RNI-like"/>
    <property type="match status" value="1"/>
</dbReference>
<evidence type="ECO:0000259" key="1">
    <source>
        <dbReference type="Pfam" id="PF12937"/>
    </source>
</evidence>